<protein>
    <submittedName>
        <fullName evidence="5">Diguanylate cyclase (GGDEF) domain-containing protein</fullName>
    </submittedName>
</protein>
<dbReference type="InterPro" id="IPR050706">
    <property type="entry name" value="Cyclic-di-GMP_PDE-like"/>
</dbReference>
<dbReference type="AlphaFoldDB" id="K9W9G7"/>
<dbReference type="eggNOG" id="COG5001">
    <property type="taxonomic scope" value="Bacteria"/>
</dbReference>
<keyword evidence="1" id="KW-0597">Phosphoprotein</keyword>
<dbReference type="KEGG" id="mic:Mic7113_0993"/>
<dbReference type="PROSITE" id="PS50887">
    <property type="entry name" value="GGDEF"/>
    <property type="match status" value="1"/>
</dbReference>
<organism evidence="5 6">
    <name type="scientific">Allocoleopsis franciscana PCC 7113</name>
    <dbReference type="NCBI Taxonomy" id="1173027"/>
    <lineage>
        <taxon>Bacteria</taxon>
        <taxon>Bacillati</taxon>
        <taxon>Cyanobacteriota</taxon>
        <taxon>Cyanophyceae</taxon>
        <taxon>Coleofasciculales</taxon>
        <taxon>Coleofasciculaceae</taxon>
        <taxon>Allocoleopsis</taxon>
        <taxon>Allocoleopsis franciscana</taxon>
    </lineage>
</organism>
<dbReference type="Pfam" id="PF00072">
    <property type="entry name" value="Response_reg"/>
    <property type="match status" value="1"/>
</dbReference>
<feature type="modified residue" description="4-aspartylphosphate" evidence="1">
    <location>
        <position position="52"/>
    </location>
</feature>
<dbReference type="Gene3D" id="3.40.50.2300">
    <property type="match status" value="1"/>
</dbReference>
<dbReference type="CDD" id="cd01948">
    <property type="entry name" value="EAL"/>
    <property type="match status" value="1"/>
</dbReference>
<keyword evidence="6" id="KW-1185">Reference proteome</keyword>
<dbReference type="EMBL" id="CP003630">
    <property type="protein sequence ID" value="AFZ16888.1"/>
    <property type="molecule type" value="Genomic_DNA"/>
</dbReference>
<dbReference type="PROSITE" id="PS50883">
    <property type="entry name" value="EAL"/>
    <property type="match status" value="1"/>
</dbReference>
<dbReference type="OrthoDB" id="9787983at2"/>
<dbReference type="InterPro" id="IPR035919">
    <property type="entry name" value="EAL_sf"/>
</dbReference>
<dbReference type="CDD" id="cd17574">
    <property type="entry name" value="REC_OmpR"/>
    <property type="match status" value="1"/>
</dbReference>
<sequence length="577" mass="64143">MYKILVIEDERSIRINLLKLLSAEGFQAIGAENGSRGVQLARSEQPDLIICDILMPILDGYGVLKVLQQDPTTASIPFIFLTAKADRADWRQAMTLGADDYLTKPFTRAELLEAIATRLQKKASLAQRHTLELEQTQAQLDYLLRYNHLTNLPNQLLLEERFNQLLAQGNTRKRKIPLLSIGFEQLKRLHNTLGPTSGDLLVKAIAERLQNCISPLDTIAHLGAAQFVILLTSNTHRGEVAKIAETLIEAFSSPLLVGTHELFLRARIGIAFFGRDGRDIDTLIKHASAAREEAQKLGNTAYQFYIASIGTQSQEELLLELELRQALERQEFQVYYQPKVNLRTGEVEGAEALVRWLHPERGFISPSEFIPLAEKTGFIIPLGEWILKTACVQAQGWQTAGLPPIRIAVNLSGHQFSQPHLGELIVEILRETGLDPRYLELELTESTVMENPDVAIATLSELKSLGIQISIDDFGTGYSSLSYLGQLPFDILKIDRSFVSSLTQDAKNAAITTAILQMAQSLNLKVVAEGVETEAELAFFYGHQCDQIQGYWFSPPLSAPAFEEVLSGSKRLPLSSS</sequence>
<name>K9W9G7_9CYAN</name>
<dbReference type="SUPFAM" id="SSF141868">
    <property type="entry name" value="EAL domain-like"/>
    <property type="match status" value="1"/>
</dbReference>
<dbReference type="Pfam" id="PF00563">
    <property type="entry name" value="EAL"/>
    <property type="match status" value="1"/>
</dbReference>
<dbReference type="SMART" id="SM00448">
    <property type="entry name" value="REC"/>
    <property type="match status" value="1"/>
</dbReference>
<evidence type="ECO:0000313" key="5">
    <source>
        <dbReference type="EMBL" id="AFZ16888.1"/>
    </source>
</evidence>
<dbReference type="HOGENOM" id="CLU_000445_70_50_3"/>
<dbReference type="Gene3D" id="3.30.70.270">
    <property type="match status" value="1"/>
</dbReference>
<reference evidence="5 6" key="1">
    <citation type="submission" date="2012-06" db="EMBL/GenBank/DDBJ databases">
        <title>Finished chromosome of genome of Microcoleus sp. PCC 7113.</title>
        <authorList>
            <consortium name="US DOE Joint Genome Institute"/>
            <person name="Gugger M."/>
            <person name="Coursin T."/>
            <person name="Rippka R."/>
            <person name="Tandeau De Marsac N."/>
            <person name="Huntemann M."/>
            <person name="Wei C.-L."/>
            <person name="Han J."/>
            <person name="Detter J.C."/>
            <person name="Han C."/>
            <person name="Tapia R."/>
            <person name="Chen A."/>
            <person name="Kyrpides N."/>
            <person name="Mavromatis K."/>
            <person name="Markowitz V."/>
            <person name="Szeto E."/>
            <person name="Ivanova N."/>
            <person name="Pagani I."/>
            <person name="Pati A."/>
            <person name="Goodwin L."/>
            <person name="Nordberg H.P."/>
            <person name="Cantor M.N."/>
            <person name="Hua S.X."/>
            <person name="Woyke T."/>
            <person name="Kerfeld C.A."/>
        </authorList>
    </citation>
    <scope>NUCLEOTIDE SEQUENCE [LARGE SCALE GENOMIC DNA]</scope>
    <source>
        <strain evidence="5 6">PCC 7113</strain>
    </source>
</reference>
<feature type="domain" description="EAL" evidence="3">
    <location>
        <begin position="316"/>
        <end position="570"/>
    </location>
</feature>
<dbReference type="Gene3D" id="3.20.20.450">
    <property type="entry name" value="EAL domain"/>
    <property type="match status" value="1"/>
</dbReference>
<dbReference type="SMART" id="SM00052">
    <property type="entry name" value="EAL"/>
    <property type="match status" value="1"/>
</dbReference>
<dbReference type="SUPFAM" id="SSF55073">
    <property type="entry name" value="Nucleotide cyclase"/>
    <property type="match status" value="1"/>
</dbReference>
<feature type="domain" description="GGDEF" evidence="4">
    <location>
        <begin position="174"/>
        <end position="307"/>
    </location>
</feature>
<dbReference type="InterPro" id="IPR043128">
    <property type="entry name" value="Rev_trsase/Diguanyl_cyclase"/>
</dbReference>
<gene>
    <name evidence="5" type="ORF">Mic7113_0993</name>
</gene>
<dbReference type="PANTHER" id="PTHR33121:SF71">
    <property type="entry name" value="OXYGEN SENSOR PROTEIN DOSP"/>
    <property type="match status" value="1"/>
</dbReference>
<dbReference type="PATRIC" id="fig|1173027.3.peg.1094"/>
<dbReference type="Pfam" id="PF00990">
    <property type="entry name" value="GGDEF"/>
    <property type="match status" value="1"/>
</dbReference>
<dbReference type="InterPro" id="IPR011006">
    <property type="entry name" value="CheY-like_superfamily"/>
</dbReference>
<dbReference type="NCBIfam" id="TIGR00254">
    <property type="entry name" value="GGDEF"/>
    <property type="match status" value="1"/>
</dbReference>
<evidence type="ECO:0000259" key="3">
    <source>
        <dbReference type="PROSITE" id="PS50883"/>
    </source>
</evidence>
<dbReference type="InterPro" id="IPR000160">
    <property type="entry name" value="GGDEF_dom"/>
</dbReference>
<dbReference type="PANTHER" id="PTHR33121">
    <property type="entry name" value="CYCLIC DI-GMP PHOSPHODIESTERASE PDEF"/>
    <property type="match status" value="1"/>
</dbReference>
<accession>K9W9G7</accession>
<dbReference type="FunFam" id="3.20.20.450:FF:000001">
    <property type="entry name" value="Cyclic di-GMP phosphodiesterase yahA"/>
    <property type="match status" value="1"/>
</dbReference>
<dbReference type="RefSeq" id="WP_015181048.1">
    <property type="nucleotide sequence ID" value="NC_019738.1"/>
</dbReference>
<dbReference type="SUPFAM" id="SSF52172">
    <property type="entry name" value="CheY-like"/>
    <property type="match status" value="1"/>
</dbReference>
<dbReference type="GO" id="GO:0071111">
    <property type="term" value="F:cyclic-guanylate-specific phosphodiesterase activity"/>
    <property type="evidence" value="ECO:0007669"/>
    <property type="project" value="InterPro"/>
</dbReference>
<dbReference type="CDD" id="cd01949">
    <property type="entry name" value="GGDEF"/>
    <property type="match status" value="1"/>
</dbReference>
<evidence type="ECO:0000259" key="4">
    <source>
        <dbReference type="PROSITE" id="PS50887"/>
    </source>
</evidence>
<dbReference type="InterPro" id="IPR001789">
    <property type="entry name" value="Sig_transdc_resp-reg_receiver"/>
</dbReference>
<dbReference type="SMART" id="SM00267">
    <property type="entry name" value="GGDEF"/>
    <property type="match status" value="1"/>
</dbReference>
<dbReference type="Proteomes" id="UP000010471">
    <property type="component" value="Chromosome"/>
</dbReference>
<dbReference type="STRING" id="1173027.Mic7113_0993"/>
<dbReference type="PROSITE" id="PS50110">
    <property type="entry name" value="RESPONSE_REGULATORY"/>
    <property type="match status" value="1"/>
</dbReference>
<proteinExistence type="predicted"/>
<dbReference type="GO" id="GO:0000160">
    <property type="term" value="P:phosphorelay signal transduction system"/>
    <property type="evidence" value="ECO:0007669"/>
    <property type="project" value="InterPro"/>
</dbReference>
<dbReference type="InterPro" id="IPR001633">
    <property type="entry name" value="EAL_dom"/>
</dbReference>
<evidence type="ECO:0000256" key="1">
    <source>
        <dbReference type="PROSITE-ProRule" id="PRU00169"/>
    </source>
</evidence>
<evidence type="ECO:0000259" key="2">
    <source>
        <dbReference type="PROSITE" id="PS50110"/>
    </source>
</evidence>
<feature type="domain" description="Response regulatory" evidence="2">
    <location>
        <begin position="3"/>
        <end position="119"/>
    </location>
</feature>
<dbReference type="InterPro" id="IPR029787">
    <property type="entry name" value="Nucleotide_cyclase"/>
</dbReference>
<evidence type="ECO:0000313" key="6">
    <source>
        <dbReference type="Proteomes" id="UP000010471"/>
    </source>
</evidence>